<feature type="region of interest" description="Disordered" evidence="1">
    <location>
        <begin position="1"/>
        <end position="24"/>
    </location>
</feature>
<feature type="compositionally biased region" description="Basic and acidic residues" evidence="1">
    <location>
        <begin position="1"/>
        <end position="17"/>
    </location>
</feature>
<name>A0A8J3Q493_9ACTN</name>
<dbReference type="Proteomes" id="UP000612899">
    <property type="component" value="Unassembled WGS sequence"/>
</dbReference>
<comment type="caution">
    <text evidence="2">The sequence shown here is derived from an EMBL/GenBank/DDBJ whole genome shotgun (WGS) entry which is preliminary data.</text>
</comment>
<evidence type="ECO:0000313" key="3">
    <source>
        <dbReference type="Proteomes" id="UP000612899"/>
    </source>
</evidence>
<protein>
    <submittedName>
        <fullName evidence="2">Uncharacterized protein</fullName>
    </submittedName>
</protein>
<dbReference type="AlphaFoldDB" id="A0A8J3Q493"/>
<keyword evidence="3" id="KW-1185">Reference proteome</keyword>
<evidence type="ECO:0000313" key="2">
    <source>
        <dbReference type="EMBL" id="GIH03406.1"/>
    </source>
</evidence>
<proteinExistence type="predicted"/>
<sequence length="268" mass="30926">MNQQDTAHRHDQQHHVAEPAASYDPTPYVDVRQQAVDRLRRMAVNLAFHAWEQRFSDRLCPHALAYLYLHHDQRPGFWKLTAAWQLWLDRPEVRVLPQLLFDLHHQFAPRAVGNGFDIREELSVNRDERMPANPADTTFIGLGVVSLDTESGPWELIQRRACTAMDVPSRMWIVLTDGTLIAAQQLGRKGFNKLVVESTDLLDCRTAPARFEWMMDNPNNPLRDREEHRDVVRWARELSDTLSQADNSRLDALRQAAAAKARKPGAWR</sequence>
<accession>A0A8J3Q493</accession>
<organism evidence="2 3">
    <name type="scientific">Rhizocola hellebori</name>
    <dbReference type="NCBI Taxonomy" id="1392758"/>
    <lineage>
        <taxon>Bacteria</taxon>
        <taxon>Bacillati</taxon>
        <taxon>Actinomycetota</taxon>
        <taxon>Actinomycetes</taxon>
        <taxon>Micromonosporales</taxon>
        <taxon>Micromonosporaceae</taxon>
        <taxon>Rhizocola</taxon>
    </lineage>
</organism>
<dbReference type="RefSeq" id="WP_203907317.1">
    <property type="nucleotide sequence ID" value="NZ_BONY01000007.1"/>
</dbReference>
<reference evidence="2" key="1">
    <citation type="submission" date="2021-01" db="EMBL/GenBank/DDBJ databases">
        <title>Whole genome shotgun sequence of Rhizocola hellebori NBRC 109834.</title>
        <authorList>
            <person name="Komaki H."/>
            <person name="Tamura T."/>
        </authorList>
    </citation>
    <scope>NUCLEOTIDE SEQUENCE</scope>
    <source>
        <strain evidence="2">NBRC 109834</strain>
    </source>
</reference>
<evidence type="ECO:0000256" key="1">
    <source>
        <dbReference type="SAM" id="MobiDB-lite"/>
    </source>
</evidence>
<dbReference type="EMBL" id="BONY01000007">
    <property type="protein sequence ID" value="GIH03406.1"/>
    <property type="molecule type" value="Genomic_DNA"/>
</dbReference>
<gene>
    <name evidence="2" type="ORF">Rhe02_14730</name>
</gene>